<evidence type="ECO:0000313" key="3">
    <source>
        <dbReference type="Proteomes" id="UP000298358"/>
    </source>
</evidence>
<dbReference type="OrthoDB" id="9769541at2"/>
<dbReference type="GO" id="GO:0016787">
    <property type="term" value="F:hydrolase activity"/>
    <property type="evidence" value="ECO:0007669"/>
    <property type="project" value="UniProtKB-KW"/>
</dbReference>
<accession>A0A4Y9FP79</accession>
<keyword evidence="2" id="KW-0378">Hydrolase</keyword>
<feature type="domain" description="AB hydrolase-1" evidence="1">
    <location>
        <begin position="4"/>
        <end position="166"/>
    </location>
</feature>
<dbReference type="InterPro" id="IPR050266">
    <property type="entry name" value="AB_hydrolase_sf"/>
</dbReference>
<dbReference type="Proteomes" id="UP000298358">
    <property type="component" value="Unassembled WGS sequence"/>
</dbReference>
<dbReference type="PANTHER" id="PTHR43798">
    <property type="entry name" value="MONOACYLGLYCEROL LIPASE"/>
    <property type="match status" value="1"/>
</dbReference>
<reference evidence="2 3" key="1">
    <citation type="submission" date="2019-03" db="EMBL/GenBank/DDBJ databases">
        <title>Diversity of the mouse oral microbiome.</title>
        <authorList>
            <person name="Joseph S."/>
            <person name="Aduse-Opoku J."/>
            <person name="Curtis M."/>
            <person name="Wade W."/>
            <person name="Hashim A."/>
        </authorList>
    </citation>
    <scope>NUCLEOTIDE SEQUENCE [LARGE SCALE GENOMIC DNA]</scope>
    <source>
        <strain evidence="2 3">P1012</strain>
    </source>
</reference>
<dbReference type="Pfam" id="PF12697">
    <property type="entry name" value="Abhydrolase_6"/>
    <property type="match status" value="1"/>
</dbReference>
<gene>
    <name evidence="2" type="ORF">E4U02_15110</name>
</gene>
<feature type="non-terminal residue" evidence="2">
    <location>
        <position position="1"/>
    </location>
</feature>
<dbReference type="Gene3D" id="3.40.50.1820">
    <property type="entry name" value="alpha/beta hydrolase"/>
    <property type="match status" value="1"/>
</dbReference>
<evidence type="ECO:0000259" key="1">
    <source>
        <dbReference type="Pfam" id="PF12697"/>
    </source>
</evidence>
<dbReference type="SUPFAM" id="SSF53474">
    <property type="entry name" value="alpha/beta-Hydrolases"/>
    <property type="match status" value="1"/>
</dbReference>
<comment type="caution">
    <text evidence="2">The sequence shown here is derived from an EMBL/GenBank/DDBJ whole genome shotgun (WGS) entry which is preliminary data.</text>
</comment>
<proteinExistence type="predicted"/>
<sequence>RTPTIERLADIVAAFVRAERIQDPVLIGHSMGTQVIAEVAARHPDLHSRLVMIGPTVQIGQRRALVQLRKLAKDLADESPKVLITGAREYLRAGPNLRRKMRAMLVHRPEIVYPRISAGTLVLRGEADTVSPRDWCEFVAAAIPRARLREVPGSGHETMIKNPEPAARLILEWLAEL</sequence>
<protein>
    <submittedName>
        <fullName evidence="2">Alpha/beta hydrolase</fullName>
    </submittedName>
</protein>
<name>A0A4Y9FP79_9MICO</name>
<evidence type="ECO:0000313" key="2">
    <source>
        <dbReference type="EMBL" id="TFU30068.1"/>
    </source>
</evidence>
<dbReference type="EMBL" id="SPQB01000069">
    <property type="protein sequence ID" value="TFU30068.1"/>
    <property type="molecule type" value="Genomic_DNA"/>
</dbReference>
<keyword evidence="3" id="KW-1185">Reference proteome</keyword>
<dbReference type="InterPro" id="IPR029058">
    <property type="entry name" value="AB_hydrolase_fold"/>
</dbReference>
<dbReference type="InterPro" id="IPR000073">
    <property type="entry name" value="AB_hydrolase_1"/>
</dbReference>
<dbReference type="AlphaFoldDB" id="A0A4Y9FP79"/>
<dbReference type="RefSeq" id="WP_135115634.1">
    <property type="nucleotide sequence ID" value="NZ_JADGLL010000069.1"/>
</dbReference>
<organism evidence="2 3">
    <name type="scientific">Microbacterium paludicola</name>
    <dbReference type="NCBI Taxonomy" id="300019"/>
    <lineage>
        <taxon>Bacteria</taxon>
        <taxon>Bacillati</taxon>
        <taxon>Actinomycetota</taxon>
        <taxon>Actinomycetes</taxon>
        <taxon>Micrococcales</taxon>
        <taxon>Microbacteriaceae</taxon>
        <taxon>Microbacterium</taxon>
    </lineage>
</organism>